<keyword evidence="2" id="KW-0812">Transmembrane</keyword>
<dbReference type="RefSeq" id="WP_320684622.1">
    <property type="nucleotide sequence ID" value="NZ_JAXBLV010000001.1"/>
</dbReference>
<evidence type="ECO:0000256" key="2">
    <source>
        <dbReference type="SAM" id="Phobius"/>
    </source>
</evidence>
<proteinExistence type="predicted"/>
<feature type="compositionally biased region" description="Low complexity" evidence="1">
    <location>
        <begin position="73"/>
        <end position="92"/>
    </location>
</feature>
<gene>
    <name evidence="3" type="ORF">R5W23_000091</name>
</gene>
<dbReference type="Proteomes" id="UP001272242">
    <property type="component" value="Unassembled WGS sequence"/>
</dbReference>
<sequence length="155" mass="15409">MTPFNAIAVCPHCGVRFNGTTIDHGIGSGPSIGGGLGIPPTTPAPPPAVPPDTSGLSPQVGAGALPTNPAYNPAPLSSTPLDPPSTSASPPTFGESGAYPPSATAGGRGKTLRLIGLVVGVILLVGFLAALGVVVSNAATTKPIRRRPRRFDDDD</sequence>
<feature type="region of interest" description="Disordered" evidence="1">
    <location>
        <begin position="26"/>
        <end position="106"/>
    </location>
</feature>
<comment type="caution">
    <text evidence="3">The sequence shown here is derived from an EMBL/GenBank/DDBJ whole genome shotgun (WGS) entry which is preliminary data.</text>
</comment>
<feature type="compositionally biased region" description="Gly residues" evidence="1">
    <location>
        <begin position="26"/>
        <end position="37"/>
    </location>
</feature>
<protein>
    <submittedName>
        <fullName evidence="3">Uncharacterized protein</fullName>
    </submittedName>
</protein>
<keyword evidence="2" id="KW-1133">Transmembrane helix</keyword>
<organism evidence="3 4">
    <name type="scientific">Gemmata algarum</name>
    <dbReference type="NCBI Taxonomy" id="2975278"/>
    <lineage>
        <taxon>Bacteria</taxon>
        <taxon>Pseudomonadati</taxon>
        <taxon>Planctomycetota</taxon>
        <taxon>Planctomycetia</taxon>
        <taxon>Gemmatales</taxon>
        <taxon>Gemmataceae</taxon>
        <taxon>Gemmata</taxon>
    </lineage>
</organism>
<keyword evidence="4" id="KW-1185">Reference proteome</keyword>
<keyword evidence="2" id="KW-0472">Membrane</keyword>
<name>A0ABU5ESX1_9BACT</name>
<feature type="compositionally biased region" description="Pro residues" evidence="1">
    <location>
        <begin position="40"/>
        <end position="50"/>
    </location>
</feature>
<accession>A0ABU5ESX1</accession>
<dbReference type="EMBL" id="JAXBLV010000001">
    <property type="protein sequence ID" value="MDY3557565.1"/>
    <property type="molecule type" value="Genomic_DNA"/>
</dbReference>
<evidence type="ECO:0000256" key="1">
    <source>
        <dbReference type="SAM" id="MobiDB-lite"/>
    </source>
</evidence>
<evidence type="ECO:0000313" key="4">
    <source>
        <dbReference type="Proteomes" id="UP001272242"/>
    </source>
</evidence>
<evidence type="ECO:0000313" key="3">
    <source>
        <dbReference type="EMBL" id="MDY3557565.1"/>
    </source>
</evidence>
<reference evidence="4" key="1">
    <citation type="journal article" date="2023" name="Mar. Drugs">
        <title>Gemmata algarum, a Novel Planctomycete Isolated from an Algal Mat, Displays Antimicrobial Activity.</title>
        <authorList>
            <person name="Kumar G."/>
            <person name="Kallscheuer N."/>
            <person name="Kashif M."/>
            <person name="Ahamad S."/>
            <person name="Jagadeeshwari U."/>
            <person name="Pannikurungottu S."/>
            <person name="Haufschild T."/>
            <person name="Kabuu M."/>
            <person name="Sasikala C."/>
            <person name="Jogler C."/>
            <person name="Ramana C."/>
        </authorList>
    </citation>
    <scope>NUCLEOTIDE SEQUENCE [LARGE SCALE GENOMIC DNA]</scope>
    <source>
        <strain evidence="4">JC673</strain>
    </source>
</reference>
<feature type="transmembrane region" description="Helical" evidence="2">
    <location>
        <begin position="114"/>
        <end position="140"/>
    </location>
</feature>